<reference evidence="2 3" key="1">
    <citation type="submission" date="2018-09" db="EMBL/GenBank/DDBJ databases">
        <title>Characterization of the phylogenetic diversity of five novel species belonging to the genus Bifidobacterium.</title>
        <authorList>
            <person name="Lugli G.A."/>
            <person name="Duranti S."/>
            <person name="Milani C."/>
        </authorList>
    </citation>
    <scope>NUCLEOTIDE SEQUENCE [LARGE SCALE GENOMIC DNA]</scope>
    <source>
        <strain evidence="2 3">2020B</strain>
    </source>
</reference>
<organism evidence="2 3">
    <name type="scientific">Bifidobacterium castoris</name>
    <dbReference type="NCBI Taxonomy" id="2306972"/>
    <lineage>
        <taxon>Bacteria</taxon>
        <taxon>Bacillati</taxon>
        <taxon>Actinomycetota</taxon>
        <taxon>Actinomycetes</taxon>
        <taxon>Bifidobacteriales</taxon>
        <taxon>Bifidobacteriaceae</taxon>
        <taxon>Bifidobacterium</taxon>
    </lineage>
</organism>
<dbReference type="Proteomes" id="UP000288052">
    <property type="component" value="Unassembled WGS sequence"/>
</dbReference>
<proteinExistence type="predicted"/>
<evidence type="ECO:0000313" key="2">
    <source>
        <dbReference type="EMBL" id="RSX49755.1"/>
    </source>
</evidence>
<accession>A0A430FAA0</accession>
<name>A0A430FAA0_9BIFI</name>
<feature type="domain" description="HTH cro/C1-type" evidence="1">
    <location>
        <begin position="40"/>
        <end position="86"/>
    </location>
</feature>
<dbReference type="SUPFAM" id="SSF47413">
    <property type="entry name" value="lambda repressor-like DNA-binding domains"/>
    <property type="match status" value="1"/>
</dbReference>
<dbReference type="AlphaFoldDB" id="A0A430FAA0"/>
<comment type="caution">
    <text evidence="2">The sequence shown here is derived from an EMBL/GenBank/DDBJ whole genome shotgun (WGS) entry which is preliminary data.</text>
</comment>
<sequence length="86" mass="9388">MPTAIPYDTLIEQDRHNPDDAAYMDEQGALMDAAVDLMLAREAAHLSQEQLAEKSGVSRIETGRISPSVKTLNRLAVALGRRIALV</sequence>
<dbReference type="SMART" id="SM00530">
    <property type="entry name" value="HTH_XRE"/>
    <property type="match status" value="1"/>
</dbReference>
<keyword evidence="3" id="KW-1185">Reference proteome</keyword>
<dbReference type="Gene3D" id="1.10.260.40">
    <property type="entry name" value="lambda repressor-like DNA-binding domains"/>
    <property type="match status" value="1"/>
</dbReference>
<dbReference type="PROSITE" id="PS50943">
    <property type="entry name" value="HTH_CROC1"/>
    <property type="match status" value="1"/>
</dbReference>
<dbReference type="GO" id="GO:0003677">
    <property type="term" value="F:DNA binding"/>
    <property type="evidence" value="ECO:0007669"/>
    <property type="project" value="InterPro"/>
</dbReference>
<dbReference type="InterPro" id="IPR001387">
    <property type="entry name" value="Cro/C1-type_HTH"/>
</dbReference>
<dbReference type="Pfam" id="PF01381">
    <property type="entry name" value="HTH_3"/>
    <property type="match status" value="1"/>
</dbReference>
<dbReference type="EMBL" id="QXGI01000001">
    <property type="protein sequence ID" value="RSX49755.1"/>
    <property type="molecule type" value="Genomic_DNA"/>
</dbReference>
<evidence type="ECO:0000259" key="1">
    <source>
        <dbReference type="PROSITE" id="PS50943"/>
    </source>
</evidence>
<gene>
    <name evidence="2" type="ORF">D2E22_0216</name>
</gene>
<protein>
    <submittedName>
        <fullName evidence="2">Transcriptional regulator</fullName>
    </submittedName>
</protein>
<dbReference type="RefSeq" id="WP_241218109.1">
    <property type="nucleotide sequence ID" value="NZ_QXGI01000001.1"/>
</dbReference>
<evidence type="ECO:0000313" key="3">
    <source>
        <dbReference type="Proteomes" id="UP000288052"/>
    </source>
</evidence>
<dbReference type="CDD" id="cd00093">
    <property type="entry name" value="HTH_XRE"/>
    <property type="match status" value="1"/>
</dbReference>
<dbReference type="InterPro" id="IPR010982">
    <property type="entry name" value="Lambda_DNA-bd_dom_sf"/>
</dbReference>